<keyword evidence="3" id="KW-1185">Reference proteome</keyword>
<accession>A0A6A4QD52</accession>
<keyword evidence="1" id="KW-1133">Transmembrane helix</keyword>
<gene>
    <name evidence="2" type="ORF">Lalb_Chr06g0170481</name>
</gene>
<dbReference type="AlphaFoldDB" id="A0A6A4QD52"/>
<sequence>MLMSRLVTGMIQGDIGEKYEINIAVMLIFCSSWYYIFCCCHAIQDNIVLTSHALQNHYPSLKLLQVFTHDTLKFLNLMQNMLI</sequence>
<feature type="transmembrane region" description="Helical" evidence="1">
    <location>
        <begin position="21"/>
        <end position="37"/>
    </location>
</feature>
<protein>
    <submittedName>
        <fullName evidence="2">Uncharacterized protein</fullName>
    </submittedName>
</protein>
<dbReference type="EMBL" id="WOCE01000006">
    <property type="protein sequence ID" value="KAE9612205.1"/>
    <property type="molecule type" value="Genomic_DNA"/>
</dbReference>
<dbReference type="Proteomes" id="UP000447434">
    <property type="component" value="Chromosome 6"/>
</dbReference>
<proteinExistence type="predicted"/>
<evidence type="ECO:0000313" key="2">
    <source>
        <dbReference type="EMBL" id="KAE9612205.1"/>
    </source>
</evidence>
<keyword evidence="1" id="KW-0812">Transmembrane</keyword>
<name>A0A6A4QD52_LUPAL</name>
<comment type="caution">
    <text evidence="2">The sequence shown here is derived from an EMBL/GenBank/DDBJ whole genome shotgun (WGS) entry which is preliminary data.</text>
</comment>
<reference evidence="3" key="1">
    <citation type="journal article" date="2020" name="Nat. Commun.">
        <title>Genome sequence of the cluster root forming white lupin.</title>
        <authorList>
            <person name="Hufnagel B."/>
            <person name="Marques A."/>
            <person name="Soriano A."/>
            <person name="Marques L."/>
            <person name="Divol F."/>
            <person name="Doumas P."/>
            <person name="Sallet E."/>
            <person name="Mancinotti D."/>
            <person name="Carrere S."/>
            <person name="Marande W."/>
            <person name="Arribat S."/>
            <person name="Keller J."/>
            <person name="Huneau C."/>
            <person name="Blein T."/>
            <person name="Aime D."/>
            <person name="Laguerre M."/>
            <person name="Taylor J."/>
            <person name="Schubert V."/>
            <person name="Nelson M."/>
            <person name="Geu-Flores F."/>
            <person name="Crespi M."/>
            <person name="Gallardo-Guerrero K."/>
            <person name="Delaux P.-M."/>
            <person name="Salse J."/>
            <person name="Berges H."/>
            <person name="Guyot R."/>
            <person name="Gouzy J."/>
            <person name="Peret B."/>
        </authorList>
    </citation>
    <scope>NUCLEOTIDE SEQUENCE [LARGE SCALE GENOMIC DNA]</scope>
    <source>
        <strain evidence="3">cv. Amiga</strain>
    </source>
</reference>
<organism evidence="2 3">
    <name type="scientific">Lupinus albus</name>
    <name type="common">White lupine</name>
    <name type="synonym">Lupinus termis</name>
    <dbReference type="NCBI Taxonomy" id="3870"/>
    <lineage>
        <taxon>Eukaryota</taxon>
        <taxon>Viridiplantae</taxon>
        <taxon>Streptophyta</taxon>
        <taxon>Embryophyta</taxon>
        <taxon>Tracheophyta</taxon>
        <taxon>Spermatophyta</taxon>
        <taxon>Magnoliopsida</taxon>
        <taxon>eudicotyledons</taxon>
        <taxon>Gunneridae</taxon>
        <taxon>Pentapetalae</taxon>
        <taxon>rosids</taxon>
        <taxon>fabids</taxon>
        <taxon>Fabales</taxon>
        <taxon>Fabaceae</taxon>
        <taxon>Papilionoideae</taxon>
        <taxon>50 kb inversion clade</taxon>
        <taxon>genistoids sensu lato</taxon>
        <taxon>core genistoids</taxon>
        <taxon>Genisteae</taxon>
        <taxon>Lupinus</taxon>
    </lineage>
</organism>
<keyword evidence="1" id="KW-0472">Membrane</keyword>
<evidence type="ECO:0000256" key="1">
    <source>
        <dbReference type="SAM" id="Phobius"/>
    </source>
</evidence>
<evidence type="ECO:0000313" key="3">
    <source>
        <dbReference type="Proteomes" id="UP000447434"/>
    </source>
</evidence>